<dbReference type="InterPro" id="IPR043502">
    <property type="entry name" value="DNA/RNA_pol_sf"/>
</dbReference>
<feature type="compositionally biased region" description="Basic and acidic residues" evidence="1">
    <location>
        <begin position="8"/>
        <end position="25"/>
    </location>
</feature>
<dbReference type="InterPro" id="IPR036397">
    <property type="entry name" value="RNaseH_sf"/>
</dbReference>
<comment type="caution">
    <text evidence="3">The sequence shown here is derived from an EMBL/GenBank/DDBJ whole genome shotgun (WGS) entry which is preliminary data.</text>
</comment>
<gene>
    <name evidence="4" type="ORF">JYU34_005135</name>
    <name evidence="3" type="ORF">JYU34_018511</name>
</gene>
<dbReference type="InterPro" id="IPR000477">
    <property type="entry name" value="RT_dom"/>
</dbReference>
<dbReference type="PROSITE" id="PS50878">
    <property type="entry name" value="RT_POL"/>
    <property type="match status" value="1"/>
</dbReference>
<protein>
    <recommendedName>
        <fullName evidence="2">Reverse transcriptase domain-containing protein</fullName>
    </recommendedName>
</protein>
<accession>A0ABQ7PXZ4</accession>
<dbReference type="InterPro" id="IPR052055">
    <property type="entry name" value="Hepadnavirus_pol/RT"/>
</dbReference>
<dbReference type="CDD" id="cd09275">
    <property type="entry name" value="RNase_HI_RT_DIRS1"/>
    <property type="match status" value="1"/>
</dbReference>
<name>A0ABQ7PXZ4_PLUXY</name>
<dbReference type="Gene3D" id="3.10.10.10">
    <property type="entry name" value="HIV Type 1 Reverse Transcriptase, subunit A, domain 1"/>
    <property type="match status" value="1"/>
</dbReference>
<dbReference type="Pfam" id="PF00078">
    <property type="entry name" value="RVT_1"/>
    <property type="match status" value="1"/>
</dbReference>
<dbReference type="PANTHER" id="PTHR33050:SF7">
    <property type="entry name" value="RIBONUCLEASE H"/>
    <property type="match status" value="1"/>
</dbReference>
<dbReference type="Gene3D" id="3.30.70.270">
    <property type="match status" value="1"/>
</dbReference>
<feature type="region of interest" description="Disordered" evidence="1">
    <location>
        <begin position="1"/>
        <end position="26"/>
    </location>
</feature>
<evidence type="ECO:0000313" key="5">
    <source>
        <dbReference type="Proteomes" id="UP000823941"/>
    </source>
</evidence>
<dbReference type="SUPFAM" id="SSF56672">
    <property type="entry name" value="DNA/RNA polymerases"/>
    <property type="match status" value="1"/>
</dbReference>
<dbReference type="PANTHER" id="PTHR33050">
    <property type="entry name" value="REVERSE TRANSCRIPTASE DOMAIN-CONTAINING PROTEIN"/>
    <property type="match status" value="1"/>
</dbReference>
<evidence type="ECO:0000313" key="3">
    <source>
        <dbReference type="EMBL" id="KAG7297770.1"/>
    </source>
</evidence>
<sequence>MAATRLSANEEHLPFRTTAEERGGDFDSTPFKAGQLVHHYQRWVDLGAPSHLLQIIKGYRIPFMQKPPLIMPNLNQTNLATPVSVEMTKAIEKLVTQDVLEPVSLSPSFISRMFLVPKSDGSARPIFNLRALNDYVLTTPFKLLNMYQVPDFLQPQDWLCKVDLSQAYFHQLISKSHRRYLRLIYKGQLMEMTCLPFGLSTAPKTFACLTNWIAQSLRDQGVRIIVYLDDYLLAHQDKDTLVKHVNLLTNRLNHLGFLVNVQKSQLIPQKNLSFLGVHWDPWKNQKYLPQDKVSALRGRISEILKTNRIDSRALRSLIGVVNFASFAVPRGRLNYRDLLVFLNSLPEEPSTKLYYLPGEVRVNLIWWYQNCHRVSQIHVPPPTHFLTTDASDQAWAGQLDHIPISGPWTLTEAYLHCNCKEMLAVLKVLQEHGPRLQHSSVLLQCDSKTVVSYIRNEGGTRSLPLLSYTNQIFQILDFNQINLTAYHLPGKYNAHADHLSRHRRPPEWHLLPQCTEMLFKKLGMPLVDLFASETAHVLENYVSLDLNDHRALFHNAFSRTWHFSRAWIFPPPFLIPRVLAHLNQATGVYLIVCPRWERVFWRADLKARALAAPFTIHNLHRHLVDTSTGVAPREVHNMTLEVWTCGGGLKAL</sequence>
<dbReference type="Proteomes" id="UP000823941">
    <property type="component" value="Chromosome 7"/>
</dbReference>
<proteinExistence type="predicted"/>
<dbReference type="EMBL" id="JAHIBW010000007">
    <property type="protein sequence ID" value="KAG7309209.1"/>
    <property type="molecule type" value="Genomic_DNA"/>
</dbReference>
<feature type="domain" description="Reverse transcriptase" evidence="2">
    <location>
        <begin position="97"/>
        <end position="279"/>
    </location>
</feature>
<evidence type="ECO:0000256" key="1">
    <source>
        <dbReference type="SAM" id="MobiDB-lite"/>
    </source>
</evidence>
<dbReference type="InterPro" id="IPR043128">
    <property type="entry name" value="Rev_trsase/Diguanyl_cyclase"/>
</dbReference>
<reference evidence="3 5" key="1">
    <citation type="submission" date="2021-06" db="EMBL/GenBank/DDBJ databases">
        <title>A haploid diamondback moth (Plutella xylostella L.) genome assembly resolves 31 chromosomes and identifies a diamide resistance mutation.</title>
        <authorList>
            <person name="Ward C.M."/>
            <person name="Perry K.D."/>
            <person name="Baker G."/>
            <person name="Powis K."/>
            <person name="Heckel D.G."/>
            <person name="Baxter S.W."/>
        </authorList>
    </citation>
    <scope>NUCLEOTIDE SEQUENCE [LARGE SCALE GENOMIC DNA]</scope>
    <source>
        <strain evidence="3 5">LV</strain>
        <tissue evidence="3">Single pupa</tissue>
    </source>
</reference>
<dbReference type="EMBL" id="JAHIBW010000025">
    <property type="protein sequence ID" value="KAG7297770.1"/>
    <property type="molecule type" value="Genomic_DNA"/>
</dbReference>
<organism evidence="3 5">
    <name type="scientific">Plutella xylostella</name>
    <name type="common">Diamondback moth</name>
    <name type="synonym">Plutella maculipennis</name>
    <dbReference type="NCBI Taxonomy" id="51655"/>
    <lineage>
        <taxon>Eukaryota</taxon>
        <taxon>Metazoa</taxon>
        <taxon>Ecdysozoa</taxon>
        <taxon>Arthropoda</taxon>
        <taxon>Hexapoda</taxon>
        <taxon>Insecta</taxon>
        <taxon>Pterygota</taxon>
        <taxon>Neoptera</taxon>
        <taxon>Endopterygota</taxon>
        <taxon>Lepidoptera</taxon>
        <taxon>Glossata</taxon>
        <taxon>Ditrysia</taxon>
        <taxon>Yponomeutoidea</taxon>
        <taxon>Plutellidae</taxon>
        <taxon>Plutella</taxon>
    </lineage>
</organism>
<dbReference type="CDD" id="cd01647">
    <property type="entry name" value="RT_LTR"/>
    <property type="match status" value="1"/>
</dbReference>
<dbReference type="Proteomes" id="UP000823941">
    <property type="component" value="Chromosome 25"/>
</dbReference>
<evidence type="ECO:0000313" key="4">
    <source>
        <dbReference type="EMBL" id="KAG7309209.1"/>
    </source>
</evidence>
<dbReference type="Gene3D" id="3.30.420.10">
    <property type="entry name" value="Ribonuclease H-like superfamily/Ribonuclease H"/>
    <property type="match status" value="1"/>
</dbReference>
<evidence type="ECO:0000259" key="2">
    <source>
        <dbReference type="PROSITE" id="PS50878"/>
    </source>
</evidence>
<keyword evidence="5" id="KW-1185">Reference proteome</keyword>